<reference evidence="2" key="1">
    <citation type="submission" date="2020-03" db="EMBL/GenBank/DDBJ databases">
        <authorList>
            <person name="Weist P."/>
        </authorList>
    </citation>
    <scope>NUCLEOTIDE SEQUENCE</scope>
</reference>
<dbReference type="AlphaFoldDB" id="A0A9N7YSD0"/>
<dbReference type="InterPro" id="IPR001715">
    <property type="entry name" value="CH_dom"/>
</dbReference>
<dbReference type="Gene3D" id="1.10.418.10">
    <property type="entry name" value="Calponin-like domain"/>
    <property type="match status" value="1"/>
</dbReference>
<evidence type="ECO:0000313" key="3">
    <source>
        <dbReference type="Proteomes" id="UP001153269"/>
    </source>
</evidence>
<dbReference type="Pfam" id="PF00307">
    <property type="entry name" value="CH"/>
    <property type="match status" value="1"/>
</dbReference>
<feature type="domain" description="Calponin-homology (CH)" evidence="1">
    <location>
        <begin position="21"/>
        <end position="109"/>
    </location>
</feature>
<dbReference type="Proteomes" id="UP001153269">
    <property type="component" value="Unassembled WGS sequence"/>
</dbReference>
<protein>
    <recommendedName>
        <fullName evidence="1">Calponin-homology (CH) domain-containing protein</fullName>
    </recommendedName>
</protein>
<proteinExistence type="predicted"/>
<evidence type="ECO:0000313" key="2">
    <source>
        <dbReference type="EMBL" id="CAB1442668.1"/>
    </source>
</evidence>
<comment type="caution">
    <text evidence="2">The sequence shown here is derived from an EMBL/GenBank/DDBJ whole genome shotgun (WGS) entry which is preliminary data.</text>
</comment>
<dbReference type="EMBL" id="CADEAL010002891">
    <property type="protein sequence ID" value="CAB1442668.1"/>
    <property type="molecule type" value="Genomic_DNA"/>
</dbReference>
<evidence type="ECO:0000259" key="1">
    <source>
        <dbReference type="PROSITE" id="PS50021"/>
    </source>
</evidence>
<accession>A0A9N7YSD0</accession>
<dbReference type="SUPFAM" id="SSF47576">
    <property type="entry name" value="Calponin-homology domain, CH-domain"/>
    <property type="match status" value="1"/>
</dbReference>
<organism evidence="2 3">
    <name type="scientific">Pleuronectes platessa</name>
    <name type="common">European plaice</name>
    <dbReference type="NCBI Taxonomy" id="8262"/>
    <lineage>
        <taxon>Eukaryota</taxon>
        <taxon>Metazoa</taxon>
        <taxon>Chordata</taxon>
        <taxon>Craniata</taxon>
        <taxon>Vertebrata</taxon>
        <taxon>Euteleostomi</taxon>
        <taxon>Actinopterygii</taxon>
        <taxon>Neopterygii</taxon>
        <taxon>Teleostei</taxon>
        <taxon>Neoteleostei</taxon>
        <taxon>Acanthomorphata</taxon>
        <taxon>Carangaria</taxon>
        <taxon>Pleuronectiformes</taxon>
        <taxon>Pleuronectoidei</taxon>
        <taxon>Pleuronectidae</taxon>
        <taxon>Pleuronectes</taxon>
    </lineage>
</organism>
<dbReference type="InterPro" id="IPR036872">
    <property type="entry name" value="CH_dom_sf"/>
</dbReference>
<dbReference type="PROSITE" id="PS50021">
    <property type="entry name" value="CH"/>
    <property type="match status" value="1"/>
</dbReference>
<name>A0A9N7YSD0_PLEPL</name>
<sequence>MIASLSRGSLLDEVLHGSSNEQQLATYLSWVNCQLKRKPGLKPITNLRHDLHDGVVLTQLIEIVAGEVLEGVFVTPQNKDESRKECGAGLAVHFLPTHTHATHIRKRHC</sequence>
<keyword evidence="3" id="KW-1185">Reference proteome</keyword>
<gene>
    <name evidence="2" type="ORF">PLEPLA_LOCUS30346</name>
</gene>